<dbReference type="EMBL" id="SRXW01000002">
    <property type="protein sequence ID" value="TGY89165.1"/>
    <property type="molecule type" value="Genomic_DNA"/>
</dbReference>
<keyword evidence="1" id="KW-1133">Transmembrane helix</keyword>
<keyword evidence="3" id="KW-1185">Reference proteome</keyword>
<dbReference type="RefSeq" id="WP_135995704.1">
    <property type="nucleotide sequence ID" value="NZ_CP071057.1"/>
</dbReference>
<evidence type="ECO:0000256" key="1">
    <source>
        <dbReference type="SAM" id="Phobius"/>
    </source>
</evidence>
<keyword evidence="1" id="KW-0472">Membrane</keyword>
<protein>
    <submittedName>
        <fullName evidence="2">Uncharacterized protein</fullName>
    </submittedName>
</protein>
<feature type="transmembrane region" description="Helical" evidence="1">
    <location>
        <begin position="38"/>
        <end position="57"/>
    </location>
</feature>
<feature type="transmembrane region" description="Helical" evidence="1">
    <location>
        <begin position="12"/>
        <end position="32"/>
    </location>
</feature>
<reference evidence="2 3" key="1">
    <citation type="journal article" date="2017" name="Int. J. Syst. Evol. Microbiol.">
        <title>Marinicauda algicola sp. nov., isolated from a marine red alga Rhodosorus marinus.</title>
        <authorList>
            <person name="Jeong S.E."/>
            <person name="Jeon S.H."/>
            <person name="Chun B.H."/>
            <person name="Kim D.W."/>
            <person name="Jeon C.O."/>
        </authorList>
    </citation>
    <scope>NUCLEOTIDE SEQUENCE [LARGE SCALE GENOMIC DNA]</scope>
    <source>
        <strain evidence="2 3">JCM 31718</strain>
    </source>
</reference>
<evidence type="ECO:0000313" key="3">
    <source>
        <dbReference type="Proteomes" id="UP000308054"/>
    </source>
</evidence>
<dbReference type="AlphaFoldDB" id="A0A4S2H0X8"/>
<evidence type="ECO:0000313" key="2">
    <source>
        <dbReference type="EMBL" id="TGY89165.1"/>
    </source>
</evidence>
<dbReference type="Proteomes" id="UP000308054">
    <property type="component" value="Unassembled WGS sequence"/>
</dbReference>
<proteinExistence type="predicted"/>
<gene>
    <name evidence="2" type="ORF">E5163_08565</name>
</gene>
<organism evidence="2 3">
    <name type="scientific">Marinicauda algicola</name>
    <dbReference type="NCBI Taxonomy" id="2029849"/>
    <lineage>
        <taxon>Bacteria</taxon>
        <taxon>Pseudomonadati</taxon>
        <taxon>Pseudomonadota</taxon>
        <taxon>Alphaproteobacteria</taxon>
        <taxon>Maricaulales</taxon>
        <taxon>Maricaulaceae</taxon>
        <taxon>Marinicauda</taxon>
    </lineage>
</organism>
<name>A0A4S2H0X8_9PROT</name>
<comment type="caution">
    <text evidence="2">The sequence shown here is derived from an EMBL/GenBank/DDBJ whole genome shotgun (WGS) entry which is preliminary data.</text>
</comment>
<keyword evidence="1" id="KW-0812">Transmembrane</keyword>
<sequence>MAGDGEAAGRRARINALAAGLAIGIVAIAPVSLWVGSWTYGTLAGLMLGVSLAAILMDRVTRRRQRRGEEEPPS</sequence>
<accession>A0A4S2H0X8</accession>